<keyword evidence="4" id="KW-0804">Transcription</keyword>
<dbReference type="InterPro" id="IPR005119">
    <property type="entry name" value="LysR_subst-bd"/>
</dbReference>
<evidence type="ECO:0000256" key="4">
    <source>
        <dbReference type="ARBA" id="ARBA00023163"/>
    </source>
</evidence>
<dbReference type="SUPFAM" id="SSF46785">
    <property type="entry name" value="Winged helix' DNA-binding domain"/>
    <property type="match status" value="1"/>
</dbReference>
<dbReference type="GO" id="GO:0003700">
    <property type="term" value="F:DNA-binding transcription factor activity"/>
    <property type="evidence" value="ECO:0007669"/>
    <property type="project" value="InterPro"/>
</dbReference>
<reference evidence="6 7" key="1">
    <citation type="submission" date="2018-08" db="EMBL/GenBank/DDBJ databases">
        <title>Pseudooceanicola sediminis CY03 in the family Rhodobacteracea.</title>
        <authorList>
            <person name="Zhang Y.-J."/>
        </authorList>
    </citation>
    <scope>NUCLEOTIDE SEQUENCE [LARGE SCALE GENOMIC DNA]</scope>
    <source>
        <strain evidence="6 7">CY03</strain>
    </source>
</reference>
<dbReference type="AlphaFoldDB" id="A0A399IV05"/>
<dbReference type="Pfam" id="PF03466">
    <property type="entry name" value="LysR_substrate"/>
    <property type="match status" value="1"/>
</dbReference>
<dbReference type="Gene3D" id="3.40.190.290">
    <property type="match status" value="1"/>
</dbReference>
<protein>
    <submittedName>
        <fullName evidence="6">LysR family transcriptional regulator</fullName>
    </submittedName>
</protein>
<dbReference type="RefSeq" id="WP_119400733.1">
    <property type="nucleotide sequence ID" value="NZ_QWJJ01000027.1"/>
</dbReference>
<name>A0A399IV05_9RHOB</name>
<keyword evidence="2" id="KW-0805">Transcription regulation</keyword>
<dbReference type="FunFam" id="1.10.10.10:FF:000001">
    <property type="entry name" value="LysR family transcriptional regulator"/>
    <property type="match status" value="1"/>
</dbReference>
<dbReference type="EMBL" id="QWJJ01000027">
    <property type="protein sequence ID" value="RII36943.1"/>
    <property type="molecule type" value="Genomic_DNA"/>
</dbReference>
<evidence type="ECO:0000313" key="7">
    <source>
        <dbReference type="Proteomes" id="UP000265848"/>
    </source>
</evidence>
<dbReference type="InterPro" id="IPR036388">
    <property type="entry name" value="WH-like_DNA-bd_sf"/>
</dbReference>
<evidence type="ECO:0000256" key="1">
    <source>
        <dbReference type="ARBA" id="ARBA00009437"/>
    </source>
</evidence>
<dbReference type="InterPro" id="IPR058163">
    <property type="entry name" value="LysR-type_TF_proteobact-type"/>
</dbReference>
<dbReference type="InterPro" id="IPR036390">
    <property type="entry name" value="WH_DNA-bd_sf"/>
</dbReference>
<evidence type="ECO:0000313" key="6">
    <source>
        <dbReference type="EMBL" id="RII36943.1"/>
    </source>
</evidence>
<evidence type="ECO:0000256" key="2">
    <source>
        <dbReference type="ARBA" id="ARBA00023015"/>
    </source>
</evidence>
<dbReference type="PROSITE" id="PS50931">
    <property type="entry name" value="HTH_LYSR"/>
    <property type="match status" value="1"/>
</dbReference>
<dbReference type="InterPro" id="IPR000847">
    <property type="entry name" value="LysR_HTH_N"/>
</dbReference>
<feature type="domain" description="HTH lysR-type" evidence="5">
    <location>
        <begin position="1"/>
        <end position="59"/>
    </location>
</feature>
<sequence>MGDLESIKVFLAVAEQRSFVAAARALSMTPPSVTRSVNALEARLGVQLLLRTTRQVSLTSAGAAYALRVAPLVQGLDDATEDLRDGQSQTAGLIRINAPMSMGERVLPDVISQFRTLHPRVSVALTLTDRLIDVVAEQTDLAIRISEPPRDKLTIWRKICRVPRLLVAAPRYLDAQGTPAAPEDLLHHTCIAYDAGAGPEVWDLAAGATRRRITAGRVLSSNNGDLTARLAVNGEGIALLPRFIVAEALATGRLRAVLPGWSPPELWLTLTYPPYDRLPTRLATFSDFFETYVTETRPM</sequence>
<dbReference type="GO" id="GO:0003677">
    <property type="term" value="F:DNA binding"/>
    <property type="evidence" value="ECO:0007669"/>
    <property type="project" value="UniProtKB-KW"/>
</dbReference>
<keyword evidence="7" id="KW-1185">Reference proteome</keyword>
<evidence type="ECO:0000256" key="3">
    <source>
        <dbReference type="ARBA" id="ARBA00023125"/>
    </source>
</evidence>
<dbReference type="Gene3D" id="1.10.10.10">
    <property type="entry name" value="Winged helix-like DNA-binding domain superfamily/Winged helix DNA-binding domain"/>
    <property type="match status" value="1"/>
</dbReference>
<gene>
    <name evidence="6" type="ORF">DL237_19885</name>
</gene>
<dbReference type="CDD" id="cd08422">
    <property type="entry name" value="PBP2_CrgA_like"/>
    <property type="match status" value="1"/>
</dbReference>
<dbReference type="PANTHER" id="PTHR30537:SF5">
    <property type="entry name" value="HTH-TYPE TRANSCRIPTIONAL ACTIVATOR TTDR-RELATED"/>
    <property type="match status" value="1"/>
</dbReference>
<dbReference type="OrthoDB" id="9813056at2"/>
<dbReference type="PANTHER" id="PTHR30537">
    <property type="entry name" value="HTH-TYPE TRANSCRIPTIONAL REGULATOR"/>
    <property type="match status" value="1"/>
</dbReference>
<dbReference type="Pfam" id="PF00126">
    <property type="entry name" value="HTH_1"/>
    <property type="match status" value="1"/>
</dbReference>
<accession>A0A399IV05</accession>
<comment type="similarity">
    <text evidence="1">Belongs to the LysR transcriptional regulatory family.</text>
</comment>
<comment type="caution">
    <text evidence="6">The sequence shown here is derived from an EMBL/GenBank/DDBJ whole genome shotgun (WGS) entry which is preliminary data.</text>
</comment>
<keyword evidence="3" id="KW-0238">DNA-binding</keyword>
<dbReference type="Proteomes" id="UP000265848">
    <property type="component" value="Unassembled WGS sequence"/>
</dbReference>
<proteinExistence type="inferred from homology"/>
<evidence type="ECO:0000259" key="5">
    <source>
        <dbReference type="PROSITE" id="PS50931"/>
    </source>
</evidence>
<organism evidence="6 7">
    <name type="scientific">Pseudooceanicola sediminis</name>
    <dbReference type="NCBI Taxonomy" id="2211117"/>
    <lineage>
        <taxon>Bacteria</taxon>
        <taxon>Pseudomonadati</taxon>
        <taxon>Pseudomonadota</taxon>
        <taxon>Alphaproteobacteria</taxon>
        <taxon>Rhodobacterales</taxon>
        <taxon>Paracoccaceae</taxon>
        <taxon>Pseudooceanicola</taxon>
    </lineage>
</organism>
<dbReference type="SUPFAM" id="SSF53850">
    <property type="entry name" value="Periplasmic binding protein-like II"/>
    <property type="match status" value="1"/>
</dbReference>